<dbReference type="Pfam" id="PF13604">
    <property type="entry name" value="AAA_30"/>
    <property type="match status" value="1"/>
</dbReference>
<keyword evidence="3" id="KW-0347">Helicase</keyword>
<dbReference type="AlphaFoldDB" id="B2FS68"/>
<dbReference type="Gene3D" id="3.40.50.300">
    <property type="entry name" value="P-loop containing nucleotide triphosphate hydrolases"/>
    <property type="match status" value="2"/>
</dbReference>
<evidence type="ECO:0000259" key="6">
    <source>
        <dbReference type="Pfam" id="PF13087"/>
    </source>
</evidence>
<dbReference type="GO" id="GO:0043139">
    <property type="term" value="F:5'-3' DNA helicase activity"/>
    <property type="evidence" value="ECO:0007669"/>
    <property type="project" value="TreeGrafter"/>
</dbReference>
<dbReference type="GO" id="GO:0005524">
    <property type="term" value="F:ATP binding"/>
    <property type="evidence" value="ECO:0007669"/>
    <property type="project" value="UniProtKB-KW"/>
</dbReference>
<dbReference type="CDD" id="cd17934">
    <property type="entry name" value="DEXXQc_Upf1-like"/>
    <property type="match status" value="1"/>
</dbReference>
<evidence type="ECO:0000313" key="8">
    <source>
        <dbReference type="EMBL" id="CAQ45971.1"/>
    </source>
</evidence>
<dbReference type="EMBL" id="AM743169">
    <property type="protein sequence ID" value="CAQ45971.1"/>
    <property type="molecule type" value="Genomic_DNA"/>
</dbReference>
<keyword evidence="2" id="KW-0378">Hydrolase</keyword>
<dbReference type="KEGG" id="sml:Smlt2488"/>
<dbReference type="Proteomes" id="UP000008840">
    <property type="component" value="Chromosome"/>
</dbReference>
<evidence type="ECO:0000256" key="1">
    <source>
        <dbReference type="ARBA" id="ARBA00022741"/>
    </source>
</evidence>
<evidence type="ECO:0000259" key="5">
    <source>
        <dbReference type="Pfam" id="PF12705"/>
    </source>
</evidence>
<dbReference type="HOGENOM" id="CLU_008884_0_0_6"/>
<proteinExistence type="predicted"/>
<keyword evidence="9" id="KW-1185">Reference proteome</keyword>
<dbReference type="InterPro" id="IPR038720">
    <property type="entry name" value="YprB_RNase_H-like_dom"/>
</dbReference>
<keyword evidence="4" id="KW-0067">ATP-binding</keyword>
<evidence type="ECO:0000259" key="7">
    <source>
        <dbReference type="Pfam" id="PF13482"/>
    </source>
</evidence>
<dbReference type="EnsemblBacteria" id="CAQ45971">
    <property type="protein sequence ID" value="CAQ45971"/>
    <property type="gene ID" value="Smlt2488"/>
</dbReference>
<dbReference type="InterPro" id="IPR019993">
    <property type="entry name" value="RecB_nuclease_TM0106_put"/>
</dbReference>
<dbReference type="PANTHER" id="PTHR43788">
    <property type="entry name" value="DNA2/NAM7 HELICASE FAMILY MEMBER"/>
    <property type="match status" value="1"/>
</dbReference>
<dbReference type="Pfam" id="PF13482">
    <property type="entry name" value="RNase_H_2"/>
    <property type="match status" value="1"/>
</dbReference>
<dbReference type="CDD" id="cd18808">
    <property type="entry name" value="SF1_C_Upf1"/>
    <property type="match status" value="1"/>
</dbReference>
<dbReference type="eggNOG" id="COG1112">
    <property type="taxonomic scope" value="Bacteria"/>
</dbReference>
<dbReference type="Pfam" id="PF12705">
    <property type="entry name" value="PDDEXK_1"/>
    <property type="match status" value="1"/>
</dbReference>
<name>B2FS68_STRMK</name>
<dbReference type="Pfam" id="PF13087">
    <property type="entry name" value="AAA_12"/>
    <property type="match status" value="1"/>
</dbReference>
<evidence type="ECO:0000256" key="4">
    <source>
        <dbReference type="ARBA" id="ARBA00022840"/>
    </source>
</evidence>
<reference evidence="8 9" key="1">
    <citation type="journal article" date="2008" name="Genome Biol.">
        <title>The complete genome, comparative and functional analysis of Stenotrophomonas maltophilia reveals an organism heavily shielded by drug resistance determinants.</title>
        <authorList>
            <person name="Crossman L.C."/>
            <person name="Gould V.C."/>
            <person name="Dow J.M."/>
            <person name="Vernikos G.S."/>
            <person name="Okazaki A."/>
            <person name="Sebaihia M."/>
            <person name="Saunders D."/>
            <person name="Arrowsmith C."/>
            <person name="Carver T."/>
            <person name="Peters N."/>
            <person name="Adlem E."/>
            <person name="Kerhornou A."/>
            <person name="Lord A."/>
            <person name="Murphy L."/>
            <person name="Seeger K."/>
            <person name="Squares R."/>
            <person name="Rutter S."/>
            <person name="Quail M.A."/>
            <person name="Rajandream M.A."/>
            <person name="Harris D."/>
            <person name="Churcher C."/>
            <person name="Bentley S.D."/>
            <person name="Parkhill J."/>
            <person name="Thomson N.R."/>
            <person name="Avison M.B."/>
        </authorList>
    </citation>
    <scope>NUCLEOTIDE SEQUENCE [LARGE SCALE GENOMIC DNA]</scope>
    <source>
        <strain evidence="8 9">K279a</strain>
    </source>
</reference>
<dbReference type="NCBIfam" id="TIGR03491">
    <property type="entry name" value="TM0106 family RecB-like putative nuclease"/>
    <property type="match status" value="1"/>
</dbReference>
<dbReference type="PANTHER" id="PTHR43788:SF8">
    <property type="entry name" value="DNA-BINDING PROTEIN SMUBP-2"/>
    <property type="match status" value="1"/>
</dbReference>
<gene>
    <name evidence="8" type="ordered locus">Smlt2488</name>
</gene>
<dbReference type="InterPro" id="IPR047187">
    <property type="entry name" value="SF1_C_Upf1"/>
</dbReference>
<dbReference type="InterPro" id="IPR038726">
    <property type="entry name" value="PDDEXK_AddAB-type"/>
</dbReference>
<dbReference type="eggNOG" id="COG2251">
    <property type="taxonomic scope" value="Bacteria"/>
</dbReference>
<accession>B2FS68</accession>
<dbReference type="eggNOG" id="COG0507">
    <property type="taxonomic scope" value="Bacteria"/>
</dbReference>
<protein>
    <submittedName>
        <fullName evidence="8">Uncharacterized protein</fullName>
    </submittedName>
</protein>
<feature type="domain" description="YprB ribonuclease H-like" evidence="7">
    <location>
        <begin position="322"/>
        <end position="505"/>
    </location>
</feature>
<evidence type="ECO:0000256" key="2">
    <source>
        <dbReference type="ARBA" id="ARBA00022801"/>
    </source>
</evidence>
<keyword evidence="1" id="KW-0547">Nucleotide-binding</keyword>
<dbReference type="GO" id="GO:0016787">
    <property type="term" value="F:hydrolase activity"/>
    <property type="evidence" value="ECO:0007669"/>
    <property type="project" value="UniProtKB-KW"/>
</dbReference>
<evidence type="ECO:0000313" key="9">
    <source>
        <dbReference type="Proteomes" id="UP000008840"/>
    </source>
</evidence>
<organism evidence="8 9">
    <name type="scientific">Stenotrophomonas maltophilia (strain K279a)</name>
    <dbReference type="NCBI Taxonomy" id="522373"/>
    <lineage>
        <taxon>Bacteria</taxon>
        <taxon>Pseudomonadati</taxon>
        <taxon>Pseudomonadota</taxon>
        <taxon>Gammaproteobacteria</taxon>
        <taxon>Lysobacterales</taxon>
        <taxon>Lysobacteraceae</taxon>
        <taxon>Stenotrophomonas</taxon>
        <taxon>Stenotrophomonas maltophilia group</taxon>
    </lineage>
</organism>
<dbReference type="SUPFAM" id="SSF52540">
    <property type="entry name" value="P-loop containing nucleoside triphosphate hydrolases"/>
    <property type="match status" value="1"/>
</dbReference>
<feature type="domain" description="DNA2/NAM7 helicase-like C-terminal" evidence="6">
    <location>
        <begin position="925"/>
        <end position="1101"/>
    </location>
</feature>
<sequence>MQKRGDSLLLSASDLVGHLSCEHLTGLDIAVANGTLAKPARWDPLLELLWERGARHEHGFVEHLSAQGLAVTVIEGFGVEDDLIEGTLAAMRAGDAVIVQGAFRVNGWVGRTDVLRRVETPSDLGPWSYEVIDTKLARETKAGTVLQLCLYTALVEATQGRRPEYCYVVAPWTGYEPKVYRMDEYAAYYRRVRHALESAIAPGGSDDTYPEPKEHCDICRWRVRCDERRRADDHLSLVAGITKVQINELAAHGIATLADLAVMPIPLAWKPARGSAQAYERVREQARIQLAGRQVGTIQHELLAVVAGFGLSTLPEPSAGDVFLDLEGDPFAGEDGLEYLFGYAYTDADGNAVNVVDWALTREEEKQAFERFVDFVIERLKVYPDLHIYHFAPYEPAALKRLMGRYATRETEFDSLLRSRRMVDLYAVVRQCLRASVESYSIKKLEPLYEFTRATPLAEANKALAKVQAGLELGDLALIDVNARETVARYNRDDCESTRGLRYWLEAQRAGLVAQGVAVPRPAPGEAEASEALNDWQLKIASLVVRLTVDVPVDPTERTPEQHARWLLAHTLDFHRREQKAVWWEYFRLSALAADDLVDERAGLSGLTFVGPQGGTAKAPIHRYAFQPQETEMRGSEDLHNLGGAKLGTVHAISVDERWIDIKKRMDSAALHPEAVFSRKVINADVLADALVRIGESVAANGLEGSGAYLAARDLLLRMGPRLGGQALQGEGEASLDAACRIALALEGGLLPIQGPPGSGKTFTGARMICALVRAGKKVGICATSHKVIRNLLDEVVRASAEQGIDLVCIQKPSEPEPDQPRLRFAKSNADLLAALAAGAQVAGGTAWLWASPDAMRVIDVLFVDEAAQMSLANVLAISQAAAQLVLLGDPQQLDQPMQGSHPEGTDVSALHYVLGEEQTVPAERGLFLAETWRLHPEICRFTSEMFYANRLHPRAGLERQAIVSTSRISGSGLRFLAVPTRGNQSASPEEAEAVRLLVVETLASGATWTNDQGVPAVVTLQDILIIAPYNAQVFELAERVPGARIGTVDKFQGQQAPIVIYSMTTSSYADAPRGMEFLYSLNRLNVATSRAKCVCVLVASPSVFEVRCRTPRQMQLANAFCRYLEMATPVNASP</sequence>
<dbReference type="InterPro" id="IPR050534">
    <property type="entry name" value="Coronavir_polyprotein_1ab"/>
</dbReference>
<dbReference type="InterPro" id="IPR041679">
    <property type="entry name" value="DNA2/NAM7-like_C"/>
</dbReference>
<evidence type="ECO:0000256" key="3">
    <source>
        <dbReference type="ARBA" id="ARBA00022806"/>
    </source>
</evidence>
<dbReference type="RefSeq" id="WP_012480249.1">
    <property type="nucleotide sequence ID" value="NC_010943.1"/>
</dbReference>
<feature type="domain" description="PD-(D/E)XK endonuclease-like" evidence="5">
    <location>
        <begin position="109"/>
        <end position="226"/>
    </location>
</feature>
<dbReference type="InterPro" id="IPR027417">
    <property type="entry name" value="P-loop_NTPase"/>
</dbReference>
<dbReference type="PATRIC" id="fig|522373.3.peg.2347"/>